<dbReference type="InterPro" id="IPR031722">
    <property type="entry name" value="Coilin_N"/>
</dbReference>
<dbReference type="VEuPathDB" id="VectorBase:ADAR2_007463"/>
<dbReference type="Pfam" id="PF15862">
    <property type="entry name" value="Coilin_N"/>
    <property type="match status" value="1"/>
</dbReference>
<evidence type="ECO:0000313" key="4">
    <source>
        <dbReference type="EnsemblMetazoa" id="ADAC008006-PA"/>
    </source>
</evidence>
<dbReference type="Proteomes" id="UP000000673">
    <property type="component" value="Unassembled WGS sequence"/>
</dbReference>
<evidence type="ECO:0000256" key="1">
    <source>
        <dbReference type="SAM" id="MobiDB-lite"/>
    </source>
</evidence>
<protein>
    <recommendedName>
        <fullName evidence="2">Coilin N-terminal domain-containing protein</fullName>
    </recommendedName>
</protein>
<keyword evidence="5" id="KW-1185">Reference proteome</keyword>
<feature type="domain" description="Coilin N-terminal" evidence="2">
    <location>
        <begin position="6"/>
        <end position="100"/>
    </location>
</feature>
<dbReference type="AlphaFoldDB" id="W5JBW5"/>
<proteinExistence type="predicted"/>
<dbReference type="HOGENOM" id="CLU_1112129_0_0_1"/>
<dbReference type="OMA" id="DHRRKAY"/>
<dbReference type="eggNOG" id="ENOG502SF1H">
    <property type="taxonomic scope" value="Eukaryota"/>
</dbReference>
<sequence length="250" mass="27495">MKKYVLDLSYTFSDHRRKICIGRRPEWTAVGQLKQAVADLFHIPSEVFVCCEHGIYYPDTEHIDILPESVTLKFVTAQKEASNSDSEESVKIVTAPKRKSCDQQINGSNEIFLLDIPKPKRRRVRKRKLSAAAKASKLSEDTSDEVVIQAENGQPEAKLKSPAKEPRIESRIADVVVVVPFRNLRTELKARVVRAISPSIPEPPAHHNGISNGGENHATVGTRSPEPSGAEEESSVPTVNGNAAGEITAV</sequence>
<feature type="region of interest" description="Disordered" evidence="1">
    <location>
        <begin position="199"/>
        <end position="250"/>
    </location>
</feature>
<dbReference type="EnsemblMetazoa" id="ADAC008006-RA">
    <property type="protein sequence ID" value="ADAC008006-PA"/>
    <property type="gene ID" value="ADAC008006"/>
</dbReference>
<reference evidence="3" key="3">
    <citation type="journal article" date="2013" name="Nucleic Acids Res.">
        <title>The genome of Anopheles darlingi, the main neotropical malaria vector.</title>
        <authorList>
            <person name="Marinotti O."/>
            <person name="Cerqueira G.C."/>
            <person name="de Almeida L.G."/>
            <person name="Ferro M.I."/>
            <person name="Loreto E.L."/>
            <person name="Zaha A."/>
            <person name="Teixeira S.M."/>
            <person name="Wespiser A.R."/>
            <person name="Almeida E Silva A."/>
            <person name="Schlindwein A.D."/>
            <person name="Pacheco A.C."/>
            <person name="Silva A.L."/>
            <person name="Graveley B.R."/>
            <person name="Walenz B.P."/>
            <person name="Lima Bde A."/>
            <person name="Ribeiro C.A."/>
            <person name="Nunes-Silva C.G."/>
            <person name="de Carvalho C.R."/>
            <person name="Soares C.M."/>
            <person name="de Menezes C.B."/>
            <person name="Matiolli C."/>
            <person name="Caffrey D."/>
            <person name="Araujo D.A."/>
            <person name="de Oliveira D.M."/>
            <person name="Golenbock D."/>
            <person name="Grisard E.C."/>
            <person name="Fantinatti-Garboggini F."/>
            <person name="de Carvalho F.M."/>
            <person name="Barcellos F.G."/>
            <person name="Prosdocimi F."/>
            <person name="May G."/>
            <person name="Azevedo Junior G.M."/>
            <person name="Guimaraes G.M."/>
            <person name="Goldman G.H."/>
            <person name="Padilha I.Q."/>
            <person name="Batista Jda S."/>
            <person name="Ferro J.A."/>
            <person name="Ribeiro J.M."/>
            <person name="Fietto J.L."/>
            <person name="Dabbas K.M."/>
            <person name="Cerdeira L."/>
            <person name="Agnez-Lima L.F."/>
            <person name="Brocchi M."/>
            <person name="de Carvalho M.O."/>
            <person name="Teixeira Mde M."/>
            <person name="Diniz Maia Mde M."/>
            <person name="Goldman M.H."/>
            <person name="Cruz Schneider M.P."/>
            <person name="Felipe M.S."/>
            <person name="Hungria M."/>
            <person name="Nicolas M.F."/>
            <person name="Pereira M."/>
            <person name="Montes M.A."/>
            <person name="Cantao M.E."/>
            <person name="Vincentz M."/>
            <person name="Rafael M.S."/>
            <person name="Silverman N."/>
            <person name="Stoco P.H."/>
            <person name="Souza R.C."/>
            <person name="Vicentini R."/>
            <person name="Gazzinelli R.T."/>
            <person name="Neves Rde O."/>
            <person name="Silva R."/>
            <person name="Astolfi-Filho S."/>
            <person name="Maciel T.E."/>
            <person name="Urmenyi T.P."/>
            <person name="Tadei W.P."/>
            <person name="Camargo E.P."/>
            <person name="de Vasconcelos A.T."/>
        </authorList>
    </citation>
    <scope>NUCLEOTIDE SEQUENCE</scope>
</reference>
<gene>
    <name evidence="3" type="ORF">AND_008006</name>
</gene>
<feature type="compositionally biased region" description="Polar residues" evidence="1">
    <location>
        <begin position="209"/>
        <end position="222"/>
    </location>
</feature>
<evidence type="ECO:0000313" key="3">
    <source>
        <dbReference type="EMBL" id="ETN60375.1"/>
    </source>
</evidence>
<organism evidence="3">
    <name type="scientific">Anopheles darlingi</name>
    <name type="common">Mosquito</name>
    <dbReference type="NCBI Taxonomy" id="43151"/>
    <lineage>
        <taxon>Eukaryota</taxon>
        <taxon>Metazoa</taxon>
        <taxon>Ecdysozoa</taxon>
        <taxon>Arthropoda</taxon>
        <taxon>Hexapoda</taxon>
        <taxon>Insecta</taxon>
        <taxon>Pterygota</taxon>
        <taxon>Neoptera</taxon>
        <taxon>Endopterygota</taxon>
        <taxon>Diptera</taxon>
        <taxon>Nematocera</taxon>
        <taxon>Culicoidea</taxon>
        <taxon>Culicidae</taxon>
        <taxon>Anophelinae</taxon>
        <taxon>Anopheles</taxon>
    </lineage>
</organism>
<evidence type="ECO:0000313" key="5">
    <source>
        <dbReference type="Proteomes" id="UP000000673"/>
    </source>
</evidence>
<accession>W5JBW5</accession>
<reference evidence="4" key="4">
    <citation type="submission" date="2015-06" db="UniProtKB">
        <authorList>
            <consortium name="EnsemblMetazoa"/>
        </authorList>
    </citation>
    <scope>IDENTIFICATION</scope>
</reference>
<evidence type="ECO:0000259" key="2">
    <source>
        <dbReference type="Pfam" id="PF15862"/>
    </source>
</evidence>
<dbReference type="EMBL" id="ADMH02001945">
    <property type="protein sequence ID" value="ETN60375.1"/>
    <property type="molecule type" value="Genomic_DNA"/>
</dbReference>
<reference evidence="3 5" key="1">
    <citation type="journal article" date="2010" name="BMC Genomics">
        <title>Combination of measures distinguishes pre-miRNAs from other stem-loops in the genome of the newly sequenced Anopheles darlingi.</title>
        <authorList>
            <person name="Mendes N.D."/>
            <person name="Freitas A.T."/>
            <person name="Vasconcelos A.T."/>
            <person name="Sagot M.F."/>
        </authorList>
    </citation>
    <scope>NUCLEOTIDE SEQUENCE</scope>
</reference>
<dbReference type="VEuPathDB" id="VectorBase:ADAC008006"/>
<reference evidence="3" key="2">
    <citation type="submission" date="2010-05" db="EMBL/GenBank/DDBJ databases">
        <authorList>
            <person name="Almeida L.G."/>
            <person name="Nicolas M.F."/>
            <person name="Souza R.C."/>
            <person name="Vasconcelos A.T.R."/>
        </authorList>
    </citation>
    <scope>NUCLEOTIDE SEQUENCE</scope>
</reference>
<name>W5JBW5_ANODA</name>